<evidence type="ECO:0000259" key="1">
    <source>
        <dbReference type="Pfam" id="PF01636"/>
    </source>
</evidence>
<name>A0ABX1ZJV0_9BACL</name>
<dbReference type="Gene3D" id="3.90.1200.10">
    <property type="match status" value="1"/>
</dbReference>
<protein>
    <submittedName>
        <fullName evidence="2">Phosphotransferase</fullName>
    </submittedName>
</protein>
<reference evidence="2 3" key="1">
    <citation type="submission" date="2019-10" db="EMBL/GenBank/DDBJ databases">
        <title>Description of Paenibacillus pedi sp. nov.</title>
        <authorList>
            <person name="Carlier A."/>
            <person name="Qi S."/>
        </authorList>
    </citation>
    <scope>NUCLEOTIDE SEQUENCE [LARGE SCALE GENOMIC DNA]</scope>
    <source>
        <strain evidence="2 3">LMG 31457</strain>
    </source>
</reference>
<dbReference type="SUPFAM" id="SSF56112">
    <property type="entry name" value="Protein kinase-like (PK-like)"/>
    <property type="match status" value="1"/>
</dbReference>
<evidence type="ECO:0000313" key="3">
    <source>
        <dbReference type="Proteomes" id="UP000618579"/>
    </source>
</evidence>
<dbReference type="InterPro" id="IPR051678">
    <property type="entry name" value="AGP_Transferase"/>
</dbReference>
<dbReference type="InterPro" id="IPR002575">
    <property type="entry name" value="Aminoglycoside_PTrfase"/>
</dbReference>
<dbReference type="Gene3D" id="3.30.200.150">
    <property type="match status" value="1"/>
</dbReference>
<keyword evidence="3" id="KW-1185">Reference proteome</keyword>
<dbReference type="PANTHER" id="PTHR21310">
    <property type="entry name" value="AMINOGLYCOSIDE PHOSPHOTRANSFERASE-RELATED-RELATED"/>
    <property type="match status" value="1"/>
</dbReference>
<dbReference type="Pfam" id="PF01636">
    <property type="entry name" value="APH"/>
    <property type="match status" value="1"/>
</dbReference>
<accession>A0ABX1ZJV0</accession>
<comment type="caution">
    <text evidence="2">The sequence shown here is derived from an EMBL/GenBank/DDBJ whole genome shotgun (WGS) entry which is preliminary data.</text>
</comment>
<evidence type="ECO:0000313" key="2">
    <source>
        <dbReference type="EMBL" id="NOV00101.1"/>
    </source>
</evidence>
<feature type="domain" description="Aminoglycoside phosphotransferase" evidence="1">
    <location>
        <begin position="58"/>
        <end position="262"/>
    </location>
</feature>
<proteinExistence type="predicted"/>
<organism evidence="2 3">
    <name type="scientific">Paenibacillus planticolens</name>
    <dbReference type="NCBI Taxonomy" id="2654976"/>
    <lineage>
        <taxon>Bacteria</taxon>
        <taxon>Bacillati</taxon>
        <taxon>Bacillota</taxon>
        <taxon>Bacilli</taxon>
        <taxon>Bacillales</taxon>
        <taxon>Paenibacillaceae</taxon>
        <taxon>Paenibacillus</taxon>
    </lineage>
</organism>
<gene>
    <name evidence="2" type="ORF">GC097_08735</name>
</gene>
<sequence>MSGIKPNMNTRSAQAFLQQILNSPVTDVRPIEQGEVSKVFSYKQQDDEFIIHFNSSCEGFVRERYVHDLFASQGIPVPRVLEIGRANEALYFSIAEKVPGRTIISYPEAEIKQILPDLVRQFTNMNEVQLGQTEGYGWIQPSGDGSHRSWPEFLASFFQEEQTGFWHGWYALFEDSFLEKDVFQRLYGMMMELSKYSPQQRYLVHGDFHLGNMLTDGHRVTGIVDWEMAFYGDFVFDLATQHLWTPQLQIPELVRSTWAAEGRDIPHFEERLRCALLFKGIDGLRFYAKKGDRNAYDSVKAELYRSESSDK</sequence>
<dbReference type="Proteomes" id="UP000618579">
    <property type="component" value="Unassembled WGS sequence"/>
</dbReference>
<dbReference type="EMBL" id="WHNZ01000017">
    <property type="protein sequence ID" value="NOV00101.1"/>
    <property type="molecule type" value="Genomic_DNA"/>
</dbReference>
<dbReference type="InterPro" id="IPR011009">
    <property type="entry name" value="Kinase-like_dom_sf"/>
</dbReference>